<keyword evidence="2 3" id="KW-0802">TPR repeat</keyword>
<dbReference type="OrthoDB" id="5985555at2759"/>
<accession>A0A3M7RFL0</accession>
<protein>
    <submittedName>
        <fullName evidence="4">Tetratricopeptide repeat-like protein</fullName>
    </submittedName>
</protein>
<feature type="repeat" description="TPR" evidence="3">
    <location>
        <begin position="3173"/>
        <end position="3206"/>
    </location>
</feature>
<gene>
    <name evidence="4" type="ORF">BpHYR1_015698</name>
</gene>
<evidence type="ECO:0000256" key="3">
    <source>
        <dbReference type="PROSITE-ProRule" id="PRU00339"/>
    </source>
</evidence>
<dbReference type="Gene3D" id="3.40.50.10140">
    <property type="entry name" value="Toll/interleukin-1 receptor homology (TIR) domain"/>
    <property type="match status" value="1"/>
</dbReference>
<dbReference type="PROSITE" id="PS50005">
    <property type="entry name" value="TPR"/>
    <property type="match status" value="2"/>
</dbReference>
<dbReference type="InterPro" id="IPR035897">
    <property type="entry name" value="Toll_tir_struct_dom_sf"/>
</dbReference>
<dbReference type="Proteomes" id="UP000276133">
    <property type="component" value="Unassembled WGS sequence"/>
</dbReference>
<dbReference type="InterPro" id="IPR050498">
    <property type="entry name" value="Ycf3"/>
</dbReference>
<evidence type="ECO:0000256" key="1">
    <source>
        <dbReference type="ARBA" id="ARBA00022737"/>
    </source>
</evidence>
<dbReference type="InterPro" id="IPR011990">
    <property type="entry name" value="TPR-like_helical_dom_sf"/>
</dbReference>
<dbReference type="SUPFAM" id="SSF52200">
    <property type="entry name" value="Toll/Interleukin receptor TIR domain"/>
    <property type="match status" value="1"/>
</dbReference>
<dbReference type="Gene3D" id="1.25.40.10">
    <property type="entry name" value="Tetratricopeptide repeat domain"/>
    <property type="match status" value="9"/>
</dbReference>
<evidence type="ECO:0000313" key="4">
    <source>
        <dbReference type="EMBL" id="RNA22346.1"/>
    </source>
</evidence>
<sequence length="3429" mass="404612">MSDSKDSKELCRDLGRLCDCDDSFKINSIANWVELRDRYYHGAIQLRKKKQLEKAFHYFHHAILSDPKHVPSYEQAIHVLIEMKKFNHTNYYLNKLNDISPEQASILRGHVYFAKNQYTNSEVQLQLSLNINPTSQKAIFLLGMRNFLLNRFDQSQVNFDKLLRLNPDHMLAKFCLASINMFKKKYDLAIEQFHKIVSEDSNFYLCYYHIALCYFMLSEFDSSLTYCEKTLKIQHLSRVFELIAMNYFEMRDQNGLSRINDRILSLYANKRIKEEVYITNSLIQAFELILSDPQNCDQVVEKLDNCVALVTNSDNNELNQHIERLDYYSSIMSILKTYQNSDDLENQFQLPLVEFKFHTDSLNTYKIGNYLYLMSLNYLRLNKDSKCQKYIDKAIELNKFNSNFYLIKNLLILRKEDLASSIELLKRVLTLIPENGSKLRYFLAVAYAKVDKKEQAMEQLGHIISKEWKSGSKSLFLNQFFDYDVKNEVKHADWFNYGKLFDSMPKLVKERNLFQHNKHVMEVKKINIYAKIDYHLYFDLKCVNYLLLKAIVKYDNFDFENSLNTLKKAERLEPQNIGVMSYLALIYLRLDTGRAEPYIQKIFDIQLRYSAPKDYLDFYRNKITKFIVNNPQINQKLSAKTQCLVNVSYESFSKAKELYFEMLLKNKKVTDQKERLTYLQIFSNLVENLHRNKLDSELVVLSNTACTKLGIDLFASNDFQTDLDEEKSIVCRATLFTGISYFNLKDYGKSNDLLSREFMSQQQNLMATFYKNVLLLRLQSISPHLALKNFEKILDTLNKSKLAEAHLDRPEFDEFEVIYFILLCFFRTKNFVECGKILKSSYTQLKQVKPKLAYSSEDVIFLNGILNFTNNNFQHARTLLENLCIDDAEIQNEINFYHALSLYKLDANKDYDLIMDALKDLDEIPDTFKTSIHPKFDLAIFKLKCMVFLTIKAWLDNKDDDLKVLMNKFNQEIENRELKNEKFFYYRILISYLIDQNYSNAYQIANEAIEKLEQFKIFRYYAGIVAYRLKLFGESIRHFDIFIDELKSRESLDNNQMVSNAYYFLAMMNQDLKNYKKSIEYFDSAKMNQAAQPEPNKYRLLTHDIFNECDLLYNKSLSYLYLNDYTKTTYLLDSILNIVDKDPKMKAFYTDECKLVLARSLIKNKEYNKALKNLKKVVNLRSEDKRNQVLYYTGVSFYNLEDYSNALSQFSELPGDFLQEDSGNFQYLKLKCLFFLVLKSSKSSQALIKSKLNSYLEQFDELVSNSSLDKIANMSSTKTFYSLLIDYKVNFDFEKVFNKSIAALQACPESFVYLYYCALAKIRQFLKIKFTLSDQDRINCLSISEDYFKNFLESIKNLNSDEYELKVVNSYYYLGLIAQLSSKHSKSYDMIKLVEAFNKPVNLDHSEKSQLEKLEIKIDIEEFSRVELDFLKAVVFYSLDLIKESKELFKELNFSLNENPMTSSQSSMSDQSVKISQKNKLNLLNGINFHLGLIYQNKEETWDKALEYFQNVKRRYNYFNESRFQIGLLQYKKKKFDLALSHFKPLEDKDFCDFDSRGDLNYYTVKTLFHLAKPDILKKTINSHNSLKKLIEKADSLLEGKKFNQLDKIYFEILVIRTWCLYYAEKFEQLHSFLKEQLFPTHQKYPDFMFLFAMSSMVLFFKFKSDIYLENAYKYFLEHIISIEKDDNQSLLREFFKNFDLELKLTSKFYLASVLTSKHYSRYEDGIRILIEILYHKNPEKLLDASDVKQMVDECLKRSQIDELSKKFPAFREFDVYDLIYYLGIYLNDIDMFEKSFEMLFALVKTFKLRNEKKANEVNFYLGYSKYRLEDYKNATEYFNKYKPSDDDLPKQVPKIELARYYIGICLCNKKEPDFVRAIKKFKEISADHKDKEELSELTHYLIESNYKLAIDYFKSNSHGKWNEHFSFTLEVCNQFLCDYNFDFKNFNSTVIEALEKKSLSLYYLAEFGQLRQFLIDQCIKNFPQNIFFYYVQALCLYKIIITENSNSDETKVYCDDAIKSIQNFFTISKSTNQSPSKNKILNLKYIKSVIYLNYPDKTDPKIYLNSMDVLRGVRDELSNLTAQDDDLFLIDNENLEYQEAIINYLAGNYQVSLDQFESILEQKFFKHDDLKLSDVHFYLALSMINLGKNSDTDRSKAINHLKYVKKESRFYEESKFRLACVLFDAGSLVKASEFLKSFDKTQNCDEELKEKIEEYLVKIPFYLGNYYLSVGNQESAAENYKIASQKATEFLSLFQEPILNFITKDFIKFENFTLLPRLQQTFYKILHYKLWSLFHLSKFADILNSISQFENLMVNMRDLLFLKAFSIFKLNKEKNDKSALNEVSNLFEQYLSDRRPELIMDNTSLPFYILREEKNLICIHCLAEIHRPNFDKEYSFLSNLISILNSDSDIENLNLNEVIKQCQKSQSVFLLREIDLPDIVYKWLCAFNLVFSKSLEYEKIRLKYAEIVDELDQSANFFSHNQKENLVYFYGKAIYENLKQVNDQQEISSLKSEFEALTDKFKKIKFTSEYYAESLMLQGLFYYKLNQVALLEKSIYFFEKFLPSKLKNDSQNSDEVDYLLVKCYAKKILSNPATDMLSPDYIKFNELFERLRKNSSPRLKQFAMLKKLKIDLSVIKFKNEKSLENSISVAKEAVSLFGSNNEILFYKAKILYLSKNNAKEDLSKFMVNCTEDSYPQAKEHLQEAYYYMFRTELDLLDNDEPQERAGIQSYMAKFVNQLESSLTSGVSEDINLDNVNFDIAIYHFKREDYKSCIMQLLKVQDASRAFSYSSSDNNLSEYFFMMGVSYMNLDKDEAALENLKKVHSNSRFYQKSILCLLSIYYRLENYDQILKTYPLVVMNIPNYTLSDYISDYQAYIISSLFWLNFNDLEKLSAQIEKIEHLCLVKDNMYQFYKSLIKLWTGVSKEISSDQVQFSDHKMVNTPNGQVHTFIDYKFVSRAAFRSTREVYFVNGVVLYALKKYDQASNLLDKFASSGSSNNKCLVLSKFYQAHADFYTVRQKINEVSEDLRKSYENKFRSIIETIQGEIMTSDCFKENEKQLSLLLANVYFDLTILTNFKSDAEKSLEYFNEYFDSDFQNHPKYSFKIGICYFYSEKYAECLEILEKIRPQNVLLKFYLGMCYKAMNMLDKAMEEFSHIIEGFTEVHEAVAKKISSVYYQRGLIYMSQTDFEKALGDFLKQISLHRSHILAYKKAIECAQILTRSQENSEEPKTYLDTRNLAIFYAQLVFGLEDERQKWLPILKEMIDKSVMNDSEANRIYLSFNVGSKEKVFAIYNFLAKFGFKCYLSKENFSVALNDKHEDLTALEKSDIFVNFLTPDYDGSEIGQFETRQAVEKNLEIFPIVLQYPTIYINELKSENRTEFSLKYFKNIGAIITEEDRQEFFDMATLGKFDEDSLFNNSKLANLITYV</sequence>
<dbReference type="InterPro" id="IPR019734">
    <property type="entry name" value="TPR_rpt"/>
</dbReference>
<proteinExistence type="predicted"/>
<name>A0A3M7RFL0_BRAPC</name>
<dbReference type="EMBL" id="REGN01003485">
    <property type="protein sequence ID" value="RNA22346.1"/>
    <property type="molecule type" value="Genomic_DNA"/>
</dbReference>
<dbReference type="PANTHER" id="PTHR44858:SF1">
    <property type="entry name" value="UDP-N-ACETYLGLUCOSAMINE--PEPTIDE N-ACETYLGLUCOSAMINYLTRANSFERASE SPINDLY-RELATED"/>
    <property type="match status" value="1"/>
</dbReference>
<evidence type="ECO:0000256" key="2">
    <source>
        <dbReference type="ARBA" id="ARBA00022803"/>
    </source>
</evidence>
<dbReference type="PANTHER" id="PTHR44858">
    <property type="entry name" value="TETRATRICOPEPTIDE REPEAT PROTEIN 6"/>
    <property type="match status" value="1"/>
</dbReference>
<keyword evidence="5" id="KW-1185">Reference proteome</keyword>
<feature type="repeat" description="TPR" evidence="3">
    <location>
        <begin position="136"/>
        <end position="169"/>
    </location>
</feature>
<comment type="caution">
    <text evidence="4">The sequence shown here is derived from an EMBL/GenBank/DDBJ whole genome shotgun (WGS) entry which is preliminary data.</text>
</comment>
<dbReference type="SMART" id="SM00028">
    <property type="entry name" value="TPR"/>
    <property type="match status" value="17"/>
</dbReference>
<keyword evidence="1" id="KW-0677">Repeat</keyword>
<evidence type="ECO:0000313" key="5">
    <source>
        <dbReference type="Proteomes" id="UP000276133"/>
    </source>
</evidence>
<reference evidence="4 5" key="1">
    <citation type="journal article" date="2018" name="Sci. Rep.">
        <title>Genomic signatures of local adaptation to the degree of environmental predictability in rotifers.</title>
        <authorList>
            <person name="Franch-Gras L."/>
            <person name="Hahn C."/>
            <person name="Garcia-Roger E.M."/>
            <person name="Carmona M.J."/>
            <person name="Serra M."/>
            <person name="Gomez A."/>
        </authorList>
    </citation>
    <scope>NUCLEOTIDE SEQUENCE [LARGE SCALE GENOMIC DNA]</scope>
    <source>
        <strain evidence="4">HYR1</strain>
    </source>
</reference>
<dbReference type="SUPFAM" id="SSF48452">
    <property type="entry name" value="TPR-like"/>
    <property type="match status" value="6"/>
</dbReference>
<organism evidence="4 5">
    <name type="scientific">Brachionus plicatilis</name>
    <name type="common">Marine rotifer</name>
    <name type="synonym">Brachionus muelleri</name>
    <dbReference type="NCBI Taxonomy" id="10195"/>
    <lineage>
        <taxon>Eukaryota</taxon>
        <taxon>Metazoa</taxon>
        <taxon>Spiralia</taxon>
        <taxon>Gnathifera</taxon>
        <taxon>Rotifera</taxon>
        <taxon>Eurotatoria</taxon>
        <taxon>Monogononta</taxon>
        <taxon>Pseudotrocha</taxon>
        <taxon>Ploima</taxon>
        <taxon>Brachionidae</taxon>
        <taxon>Brachionus</taxon>
    </lineage>
</organism>